<evidence type="ECO:0000256" key="4">
    <source>
        <dbReference type="ARBA" id="ARBA00022801"/>
    </source>
</evidence>
<gene>
    <name evidence="8" type="ORF">BHV66_07920</name>
</gene>
<feature type="chain" id="PRO_5010268665" evidence="7">
    <location>
        <begin position="21"/>
        <end position="257"/>
    </location>
</feature>
<keyword evidence="5" id="KW-1015">Disulfide bond</keyword>
<dbReference type="GO" id="GO:0016788">
    <property type="term" value="F:hydrolase activity, acting on ester bonds"/>
    <property type="evidence" value="ECO:0007669"/>
    <property type="project" value="InterPro"/>
</dbReference>
<dbReference type="PANTHER" id="PTHR33146">
    <property type="entry name" value="ENDONUCLEASE 4"/>
    <property type="match status" value="1"/>
</dbReference>
<keyword evidence="6" id="KW-0325">Glycoprotein</keyword>
<comment type="caution">
    <text evidence="8">The sequence shown here is derived from an EMBL/GenBank/DDBJ whole genome shotgun (WGS) entry which is preliminary data.</text>
</comment>
<keyword evidence="3" id="KW-0255">Endonuclease</keyword>
<dbReference type="GO" id="GO:0004519">
    <property type="term" value="F:endonuclease activity"/>
    <property type="evidence" value="ECO:0007669"/>
    <property type="project" value="UniProtKB-KW"/>
</dbReference>
<keyword evidence="1" id="KW-0540">Nuclease</keyword>
<protein>
    <submittedName>
        <fullName evidence="8">S1/P1 Nuclease</fullName>
    </submittedName>
</protein>
<dbReference type="STRING" id="28117.BHV66_07920"/>
<dbReference type="CDD" id="cd11010">
    <property type="entry name" value="S1-P1_nuclease"/>
    <property type="match status" value="1"/>
</dbReference>
<evidence type="ECO:0000256" key="2">
    <source>
        <dbReference type="ARBA" id="ARBA00022723"/>
    </source>
</evidence>
<organism evidence="8 9">
    <name type="scientific">Alistipes putredinis</name>
    <dbReference type="NCBI Taxonomy" id="28117"/>
    <lineage>
        <taxon>Bacteria</taxon>
        <taxon>Pseudomonadati</taxon>
        <taxon>Bacteroidota</taxon>
        <taxon>Bacteroidia</taxon>
        <taxon>Bacteroidales</taxon>
        <taxon>Rikenellaceae</taxon>
        <taxon>Alistipes</taxon>
    </lineage>
</organism>
<dbReference type="AlphaFoldDB" id="A0A1Q6F4N4"/>
<dbReference type="EMBL" id="MNQH01000032">
    <property type="protein sequence ID" value="OKY93821.1"/>
    <property type="molecule type" value="Genomic_DNA"/>
</dbReference>
<evidence type="ECO:0000256" key="5">
    <source>
        <dbReference type="ARBA" id="ARBA00023157"/>
    </source>
</evidence>
<keyword evidence="7" id="KW-0732">Signal</keyword>
<keyword evidence="2" id="KW-0479">Metal-binding</keyword>
<name>A0A1Q6F4N4_9BACT</name>
<evidence type="ECO:0000313" key="9">
    <source>
        <dbReference type="Proteomes" id="UP000187417"/>
    </source>
</evidence>
<dbReference type="GO" id="GO:0046872">
    <property type="term" value="F:metal ion binding"/>
    <property type="evidence" value="ECO:0007669"/>
    <property type="project" value="UniProtKB-KW"/>
</dbReference>
<proteinExistence type="predicted"/>
<evidence type="ECO:0000256" key="1">
    <source>
        <dbReference type="ARBA" id="ARBA00022722"/>
    </source>
</evidence>
<dbReference type="InterPro" id="IPR003154">
    <property type="entry name" value="S1/P1nuclease"/>
</dbReference>
<reference evidence="8 9" key="1">
    <citation type="journal article" date="2016" name="Nat. Biotechnol.">
        <title>Measurement of bacterial replication rates in microbial communities.</title>
        <authorList>
            <person name="Brown C.T."/>
            <person name="Olm M.R."/>
            <person name="Thomas B.C."/>
            <person name="Banfield J.F."/>
        </authorList>
    </citation>
    <scope>NUCLEOTIDE SEQUENCE [LARGE SCALE GENOMIC DNA]</scope>
    <source>
        <strain evidence="8">CAG:67_53_122</strain>
    </source>
</reference>
<dbReference type="PANTHER" id="PTHR33146:SF26">
    <property type="entry name" value="ENDONUCLEASE 4"/>
    <property type="match status" value="1"/>
</dbReference>
<dbReference type="Pfam" id="PF02265">
    <property type="entry name" value="S1-P1_nuclease"/>
    <property type="match status" value="1"/>
</dbReference>
<feature type="signal peptide" evidence="7">
    <location>
        <begin position="1"/>
        <end position="20"/>
    </location>
</feature>
<accession>A0A1Q6F4N4</accession>
<evidence type="ECO:0000256" key="6">
    <source>
        <dbReference type="ARBA" id="ARBA00023180"/>
    </source>
</evidence>
<dbReference type="SUPFAM" id="SSF48537">
    <property type="entry name" value="Phospholipase C/P1 nuclease"/>
    <property type="match status" value="1"/>
</dbReference>
<dbReference type="InterPro" id="IPR008947">
    <property type="entry name" value="PLipase_C/P1_nuclease_dom_sf"/>
</dbReference>
<evidence type="ECO:0000256" key="7">
    <source>
        <dbReference type="SAM" id="SignalP"/>
    </source>
</evidence>
<dbReference type="Proteomes" id="UP000187417">
    <property type="component" value="Unassembled WGS sequence"/>
</dbReference>
<dbReference type="RefSeq" id="WP_022459722.1">
    <property type="nucleotide sequence ID" value="NZ_BAAFLA010000029.1"/>
</dbReference>
<evidence type="ECO:0000256" key="3">
    <source>
        <dbReference type="ARBA" id="ARBA00022759"/>
    </source>
</evidence>
<evidence type="ECO:0000313" key="8">
    <source>
        <dbReference type="EMBL" id="OKY93821.1"/>
    </source>
</evidence>
<keyword evidence="4" id="KW-0378">Hydrolase</keyword>
<dbReference type="Gene3D" id="1.10.575.10">
    <property type="entry name" value="P1 Nuclease"/>
    <property type="match status" value="1"/>
</dbReference>
<dbReference type="GO" id="GO:0006308">
    <property type="term" value="P:DNA catabolic process"/>
    <property type="evidence" value="ECO:0007669"/>
    <property type="project" value="InterPro"/>
</dbReference>
<sequence>MLRTLFISLLCLLGTTRALAWGQKGHDVVAYIAECNLTPEAAEKIDKILGGASMVYWANWLDSASHTPEYAYTATWHYANVDEGFTYETMTKNPDGDIVEAIDRIVAELKNGQLDPAQEQLYLKMLIHLVGDLHQPMHTGHLSDRGGNSVPVRFFGRESNLHAVWDSSLPEAAHKWSYTEWQNQLDRLTEEEVARIQSGTPFDWFEESNAICREIYVATPEGSDLSYDYIAKYAPVIERQLLRGGHRLAGLLNEIYG</sequence>
<dbReference type="GO" id="GO:0003676">
    <property type="term" value="F:nucleic acid binding"/>
    <property type="evidence" value="ECO:0007669"/>
    <property type="project" value="InterPro"/>
</dbReference>